<organism evidence="10 11">
    <name type="scientific">Sinomonas cyclohexanicum</name>
    <name type="common">Corynebacterium cyclohexanicum</name>
    <dbReference type="NCBI Taxonomy" id="322009"/>
    <lineage>
        <taxon>Bacteria</taxon>
        <taxon>Bacillati</taxon>
        <taxon>Actinomycetota</taxon>
        <taxon>Actinomycetes</taxon>
        <taxon>Micrococcales</taxon>
        <taxon>Micrococcaceae</taxon>
        <taxon>Sinomonas</taxon>
    </lineage>
</organism>
<dbReference type="InterPro" id="IPR003369">
    <property type="entry name" value="TatA/B/E"/>
</dbReference>
<evidence type="ECO:0000313" key="10">
    <source>
        <dbReference type="EMBL" id="BCT76878.1"/>
    </source>
</evidence>
<keyword evidence="3" id="KW-0812">Transmembrane</keyword>
<keyword evidence="6" id="KW-0811">Translocation</keyword>
<accession>A0ABM7PX56</accession>
<dbReference type="EMBL" id="AP024525">
    <property type="protein sequence ID" value="BCT76878.1"/>
    <property type="molecule type" value="Genomic_DNA"/>
</dbReference>
<dbReference type="PRINTS" id="PR01506">
    <property type="entry name" value="TATBPROTEIN"/>
</dbReference>
<keyword evidence="4" id="KW-0653">Protein transport</keyword>
<evidence type="ECO:0000256" key="5">
    <source>
        <dbReference type="ARBA" id="ARBA00022989"/>
    </source>
</evidence>
<evidence type="ECO:0000256" key="4">
    <source>
        <dbReference type="ARBA" id="ARBA00022927"/>
    </source>
</evidence>
<dbReference type="Proteomes" id="UP001319861">
    <property type="component" value="Chromosome"/>
</dbReference>
<feature type="compositionally biased region" description="Basic and acidic residues" evidence="9">
    <location>
        <begin position="122"/>
        <end position="140"/>
    </location>
</feature>
<keyword evidence="11" id="KW-1185">Reference proteome</keyword>
<name>A0ABM7PX56_SINCY</name>
<evidence type="ECO:0000256" key="3">
    <source>
        <dbReference type="ARBA" id="ARBA00022692"/>
    </source>
</evidence>
<evidence type="ECO:0000256" key="2">
    <source>
        <dbReference type="ARBA" id="ARBA00022448"/>
    </source>
</evidence>
<evidence type="ECO:0000256" key="9">
    <source>
        <dbReference type="SAM" id="MobiDB-lite"/>
    </source>
</evidence>
<dbReference type="Gene3D" id="1.20.5.3310">
    <property type="match status" value="1"/>
</dbReference>
<proteinExistence type="predicted"/>
<protein>
    <submittedName>
        <fullName evidence="10">Translocase</fullName>
    </submittedName>
</protein>
<evidence type="ECO:0000256" key="1">
    <source>
        <dbReference type="ARBA" id="ARBA00004167"/>
    </source>
</evidence>
<evidence type="ECO:0000256" key="8">
    <source>
        <dbReference type="SAM" id="Coils"/>
    </source>
</evidence>
<feature type="region of interest" description="Disordered" evidence="9">
    <location>
        <begin position="118"/>
        <end position="140"/>
    </location>
</feature>
<dbReference type="Pfam" id="PF02416">
    <property type="entry name" value="TatA_B_E"/>
    <property type="match status" value="1"/>
</dbReference>
<dbReference type="RefSeq" id="WP_229229647.1">
    <property type="nucleotide sequence ID" value="NZ_AP024525.1"/>
</dbReference>
<evidence type="ECO:0000313" key="11">
    <source>
        <dbReference type="Proteomes" id="UP001319861"/>
    </source>
</evidence>
<keyword evidence="5" id="KW-1133">Transmembrane helix</keyword>
<comment type="subcellular location">
    <subcellularLocation>
        <location evidence="1">Membrane</location>
        <topology evidence="1">Single-pass membrane protein</topology>
    </subcellularLocation>
</comment>
<evidence type="ECO:0000256" key="6">
    <source>
        <dbReference type="ARBA" id="ARBA00023010"/>
    </source>
</evidence>
<gene>
    <name evidence="10" type="ORF">SCMU_27200</name>
</gene>
<keyword evidence="2" id="KW-0813">Transport</keyword>
<evidence type="ECO:0000256" key="7">
    <source>
        <dbReference type="ARBA" id="ARBA00023136"/>
    </source>
</evidence>
<keyword evidence="8" id="KW-0175">Coiled coil</keyword>
<sequence>MFGINGPEFLILLVIGILVIGPQRLPEYTQKLTNIVKELRRMAAGAKEQLKEETGVDLNEVDWRKYDPRQYDPRKIIRNALLDDEAAPAAPAAAAVAAPALAAGASAAGPSVAATAVTAPERTAERLGAGERAPFDTEAT</sequence>
<reference evidence="10 11" key="1">
    <citation type="journal article" date="2021" name="J. Biosci. Bioeng.">
        <title>Identification and characterization of a chc gene cluster responsible for the aromatization pathway of cyclohexanecarboxylate degradation in Sinomonas cyclohexanicum ATCC 51369.</title>
        <authorList>
            <person name="Yamamoto T."/>
            <person name="Hasegawa Y."/>
            <person name="Lau P.C.K."/>
            <person name="Iwaki H."/>
        </authorList>
    </citation>
    <scope>NUCLEOTIDE SEQUENCE [LARGE SCALE GENOMIC DNA]</scope>
    <source>
        <strain evidence="10 11">ATCC 51369</strain>
    </source>
</reference>
<feature type="coiled-coil region" evidence="8">
    <location>
        <begin position="29"/>
        <end position="56"/>
    </location>
</feature>
<keyword evidence="7" id="KW-0472">Membrane</keyword>